<feature type="non-terminal residue" evidence="2">
    <location>
        <position position="1"/>
    </location>
</feature>
<dbReference type="EMBL" id="JASSZA010000008">
    <property type="protein sequence ID" value="KAK2104814.1"/>
    <property type="molecule type" value="Genomic_DNA"/>
</dbReference>
<gene>
    <name evidence="2" type="ORF">P7K49_018670</name>
</gene>
<evidence type="ECO:0000256" key="1">
    <source>
        <dbReference type="SAM" id="MobiDB-lite"/>
    </source>
</evidence>
<evidence type="ECO:0000313" key="3">
    <source>
        <dbReference type="Proteomes" id="UP001266305"/>
    </source>
</evidence>
<proteinExistence type="predicted"/>
<reference evidence="2 3" key="1">
    <citation type="submission" date="2023-05" db="EMBL/GenBank/DDBJ databases">
        <title>B98-5 Cell Line De Novo Hybrid Assembly: An Optical Mapping Approach.</title>
        <authorList>
            <person name="Kananen K."/>
            <person name="Auerbach J.A."/>
            <person name="Kautto E."/>
            <person name="Blachly J.S."/>
        </authorList>
    </citation>
    <scope>NUCLEOTIDE SEQUENCE [LARGE SCALE GENOMIC DNA]</scope>
    <source>
        <strain evidence="2">B95-8</strain>
        <tissue evidence="2">Cell line</tissue>
    </source>
</reference>
<organism evidence="2 3">
    <name type="scientific">Saguinus oedipus</name>
    <name type="common">Cotton-top tamarin</name>
    <name type="synonym">Oedipomidas oedipus</name>
    <dbReference type="NCBI Taxonomy" id="9490"/>
    <lineage>
        <taxon>Eukaryota</taxon>
        <taxon>Metazoa</taxon>
        <taxon>Chordata</taxon>
        <taxon>Craniata</taxon>
        <taxon>Vertebrata</taxon>
        <taxon>Euteleostomi</taxon>
        <taxon>Mammalia</taxon>
        <taxon>Eutheria</taxon>
        <taxon>Euarchontoglires</taxon>
        <taxon>Primates</taxon>
        <taxon>Haplorrhini</taxon>
        <taxon>Platyrrhini</taxon>
        <taxon>Cebidae</taxon>
        <taxon>Callitrichinae</taxon>
        <taxon>Saguinus</taxon>
    </lineage>
</organism>
<feature type="region of interest" description="Disordered" evidence="1">
    <location>
        <begin position="1"/>
        <end position="26"/>
    </location>
</feature>
<accession>A0ABQ9V783</accession>
<protein>
    <submittedName>
        <fullName evidence="2">Uncharacterized protein</fullName>
    </submittedName>
</protein>
<dbReference type="Proteomes" id="UP001266305">
    <property type="component" value="Unassembled WGS sequence"/>
</dbReference>
<keyword evidence="3" id="KW-1185">Reference proteome</keyword>
<sequence>VWQLAHGHMVAAAGPEDPQMQDPVSQSVPRIALCTASFPIRPIRQHSRDHTKVRAGCGCSLEELGGWHSQEGGLDHWDLCGPKEG</sequence>
<comment type="caution">
    <text evidence="2">The sequence shown here is derived from an EMBL/GenBank/DDBJ whole genome shotgun (WGS) entry which is preliminary data.</text>
</comment>
<evidence type="ECO:0000313" key="2">
    <source>
        <dbReference type="EMBL" id="KAK2104814.1"/>
    </source>
</evidence>
<name>A0ABQ9V783_SAGOE</name>